<dbReference type="PANTHER" id="PTHR11079">
    <property type="entry name" value="CYTOSINE DEAMINASE FAMILY MEMBER"/>
    <property type="match status" value="1"/>
</dbReference>
<dbReference type="EMBL" id="CAEZWW010000223">
    <property type="protein sequence ID" value="CAB4684740.1"/>
    <property type="molecule type" value="Genomic_DNA"/>
</dbReference>
<dbReference type="EC" id="3.5.4.33" evidence="4"/>
<evidence type="ECO:0000259" key="11">
    <source>
        <dbReference type="PROSITE" id="PS51747"/>
    </source>
</evidence>
<evidence type="ECO:0000256" key="2">
    <source>
        <dbReference type="ARBA" id="ARBA00010669"/>
    </source>
</evidence>
<dbReference type="GO" id="GO:0002100">
    <property type="term" value="P:tRNA wobble adenosine to inosine editing"/>
    <property type="evidence" value="ECO:0007669"/>
    <property type="project" value="InterPro"/>
</dbReference>
<dbReference type="GO" id="GO:0008270">
    <property type="term" value="F:zinc ion binding"/>
    <property type="evidence" value="ECO:0007669"/>
    <property type="project" value="InterPro"/>
</dbReference>
<gene>
    <name evidence="12" type="ORF">UFOPK2310_01455</name>
</gene>
<dbReference type="PROSITE" id="PS51747">
    <property type="entry name" value="CYT_DCMP_DEAMINASES_2"/>
    <property type="match status" value="1"/>
</dbReference>
<keyword evidence="7" id="KW-0479">Metal-binding</keyword>
<feature type="domain" description="CMP/dCMP-type deaminase" evidence="11">
    <location>
        <begin position="5"/>
        <end position="119"/>
    </location>
</feature>
<comment type="subunit">
    <text evidence="3">Homodimer.</text>
</comment>
<comment type="catalytic activity">
    <reaction evidence="10">
        <text>adenosine(34) in tRNA + H2O + H(+) = inosine(34) in tRNA + NH4(+)</text>
        <dbReference type="Rhea" id="RHEA:43168"/>
        <dbReference type="Rhea" id="RHEA-COMP:10373"/>
        <dbReference type="Rhea" id="RHEA-COMP:10374"/>
        <dbReference type="ChEBI" id="CHEBI:15377"/>
        <dbReference type="ChEBI" id="CHEBI:15378"/>
        <dbReference type="ChEBI" id="CHEBI:28938"/>
        <dbReference type="ChEBI" id="CHEBI:74411"/>
        <dbReference type="ChEBI" id="CHEBI:82852"/>
        <dbReference type="EC" id="3.5.4.33"/>
    </reaction>
</comment>
<evidence type="ECO:0000256" key="9">
    <source>
        <dbReference type="ARBA" id="ARBA00022833"/>
    </source>
</evidence>
<dbReference type="Gene3D" id="3.40.140.10">
    <property type="entry name" value="Cytidine Deaminase, domain 2"/>
    <property type="match status" value="1"/>
</dbReference>
<evidence type="ECO:0000256" key="10">
    <source>
        <dbReference type="ARBA" id="ARBA00048045"/>
    </source>
</evidence>
<protein>
    <recommendedName>
        <fullName evidence="5">tRNA-specific adenosine deaminase 2</fullName>
        <ecNumber evidence="4">3.5.4.33</ecNumber>
    </recommendedName>
</protein>
<comment type="similarity">
    <text evidence="2">Belongs to the cytidine and deoxycytidylate deaminase family. ADAT2 subfamily.</text>
</comment>
<dbReference type="PANTHER" id="PTHR11079:SF202">
    <property type="entry name" value="TRNA-SPECIFIC ADENOSINE DEAMINASE"/>
    <property type="match status" value="1"/>
</dbReference>
<evidence type="ECO:0000256" key="6">
    <source>
        <dbReference type="ARBA" id="ARBA00022694"/>
    </source>
</evidence>
<comment type="cofactor">
    <cofactor evidence="1">
        <name>Zn(2+)</name>
        <dbReference type="ChEBI" id="CHEBI:29105"/>
    </cofactor>
</comment>
<evidence type="ECO:0000256" key="8">
    <source>
        <dbReference type="ARBA" id="ARBA00022801"/>
    </source>
</evidence>
<keyword evidence="9" id="KW-0862">Zinc</keyword>
<evidence type="ECO:0000256" key="5">
    <source>
        <dbReference type="ARBA" id="ARBA00019216"/>
    </source>
</evidence>
<dbReference type="PROSITE" id="PS00903">
    <property type="entry name" value="CYT_DCMP_DEAMINASES_1"/>
    <property type="match status" value="1"/>
</dbReference>
<dbReference type="CDD" id="cd01285">
    <property type="entry name" value="nucleoside_deaminase"/>
    <property type="match status" value="1"/>
</dbReference>
<reference evidence="12" key="1">
    <citation type="submission" date="2020-05" db="EMBL/GenBank/DDBJ databases">
        <authorList>
            <person name="Chiriac C."/>
            <person name="Salcher M."/>
            <person name="Ghai R."/>
            <person name="Kavagutti S V."/>
        </authorList>
    </citation>
    <scope>NUCLEOTIDE SEQUENCE</scope>
</reference>
<name>A0A6J6NDX4_9ZZZZ</name>
<evidence type="ECO:0000256" key="4">
    <source>
        <dbReference type="ARBA" id="ARBA00012740"/>
    </source>
</evidence>
<dbReference type="FunFam" id="3.40.140.10:FF:000005">
    <property type="entry name" value="tRNA-specific adenosine deaminase"/>
    <property type="match status" value="1"/>
</dbReference>
<dbReference type="InterPro" id="IPR028883">
    <property type="entry name" value="tRNA_aden_deaminase"/>
</dbReference>
<dbReference type="Pfam" id="PF00383">
    <property type="entry name" value="dCMP_cyt_deam_1"/>
    <property type="match status" value="1"/>
</dbReference>
<keyword evidence="8" id="KW-0378">Hydrolase</keyword>
<sequence>MLAQQFDLDMMQVALACASEAGAAGDIPIGAVVVDASGSIIAKGHNSREALNDPTAHAEIVALRAAAQKLGSWRLTGCTLVVTLEPCPMCAGAVVLSRVARLVFGAWNPEYGAAGSNWDLVRDRRLNHRPEVLGGVMAEECGTLVRGFLSPHRMQQEA</sequence>
<dbReference type="InterPro" id="IPR016192">
    <property type="entry name" value="APOBEC/CMP_deaminase_Zn-bd"/>
</dbReference>
<dbReference type="HAMAP" id="MF_00972">
    <property type="entry name" value="tRNA_aden_deaminase"/>
    <property type="match status" value="1"/>
</dbReference>
<organism evidence="12">
    <name type="scientific">freshwater metagenome</name>
    <dbReference type="NCBI Taxonomy" id="449393"/>
    <lineage>
        <taxon>unclassified sequences</taxon>
        <taxon>metagenomes</taxon>
        <taxon>ecological metagenomes</taxon>
    </lineage>
</organism>
<dbReference type="AlphaFoldDB" id="A0A6J6NDX4"/>
<dbReference type="GO" id="GO:0052717">
    <property type="term" value="F:tRNA-specific adenosine-34 deaminase activity"/>
    <property type="evidence" value="ECO:0007669"/>
    <property type="project" value="UniProtKB-EC"/>
</dbReference>
<evidence type="ECO:0000256" key="3">
    <source>
        <dbReference type="ARBA" id="ARBA00011738"/>
    </source>
</evidence>
<evidence type="ECO:0000256" key="1">
    <source>
        <dbReference type="ARBA" id="ARBA00001947"/>
    </source>
</evidence>
<evidence type="ECO:0000313" key="12">
    <source>
        <dbReference type="EMBL" id="CAB4684740.1"/>
    </source>
</evidence>
<dbReference type="InterPro" id="IPR002125">
    <property type="entry name" value="CMP_dCMP_dom"/>
</dbReference>
<dbReference type="SUPFAM" id="SSF53927">
    <property type="entry name" value="Cytidine deaminase-like"/>
    <property type="match status" value="1"/>
</dbReference>
<evidence type="ECO:0000256" key="7">
    <source>
        <dbReference type="ARBA" id="ARBA00022723"/>
    </source>
</evidence>
<keyword evidence="6" id="KW-0819">tRNA processing</keyword>
<dbReference type="InterPro" id="IPR016193">
    <property type="entry name" value="Cytidine_deaminase-like"/>
</dbReference>
<accession>A0A6J6NDX4</accession>
<proteinExistence type="inferred from homology"/>